<sequence length="119" mass="13652">MDRAIRPQNMVPLYLSTCFTSVEERKPMTQRLMSFLWTSPRIRVEDIDEGLGLMEECGICKGKTKVGAQISVLQCKHAFHSHCVVGWLEDNRLCPVCQLSSYKRHVDSCPPLERLRLSD</sequence>
<gene>
    <name evidence="14" type="ORF">PHJA_000284000</name>
</gene>
<dbReference type="GO" id="GO:0006511">
    <property type="term" value="P:ubiquitin-dependent protein catabolic process"/>
    <property type="evidence" value="ECO:0007669"/>
    <property type="project" value="TreeGrafter"/>
</dbReference>
<evidence type="ECO:0000313" key="14">
    <source>
        <dbReference type="EMBL" id="GFP81407.1"/>
    </source>
</evidence>
<organism evidence="14 15">
    <name type="scientific">Phtheirospermum japonicum</name>
    <dbReference type="NCBI Taxonomy" id="374723"/>
    <lineage>
        <taxon>Eukaryota</taxon>
        <taxon>Viridiplantae</taxon>
        <taxon>Streptophyta</taxon>
        <taxon>Embryophyta</taxon>
        <taxon>Tracheophyta</taxon>
        <taxon>Spermatophyta</taxon>
        <taxon>Magnoliopsida</taxon>
        <taxon>eudicotyledons</taxon>
        <taxon>Gunneridae</taxon>
        <taxon>Pentapetalae</taxon>
        <taxon>asterids</taxon>
        <taxon>lamiids</taxon>
        <taxon>Lamiales</taxon>
        <taxon>Orobanchaceae</taxon>
        <taxon>Orobanchaceae incertae sedis</taxon>
        <taxon>Phtheirospermum</taxon>
    </lineage>
</organism>
<keyword evidence="9" id="KW-0862">Zinc</keyword>
<dbReference type="PANTHER" id="PTHR45977">
    <property type="entry name" value="TARGET OF ERK KINASE MPK-1"/>
    <property type="match status" value="1"/>
</dbReference>
<dbReference type="InterPro" id="IPR013083">
    <property type="entry name" value="Znf_RING/FYVE/PHD"/>
</dbReference>
<name>A0A830B2P8_9LAMI</name>
<keyword evidence="11" id="KW-0472">Membrane</keyword>
<dbReference type="Pfam" id="PF13639">
    <property type="entry name" value="zf-RING_2"/>
    <property type="match status" value="1"/>
</dbReference>
<dbReference type="GO" id="GO:0016020">
    <property type="term" value="C:membrane"/>
    <property type="evidence" value="ECO:0007669"/>
    <property type="project" value="UniProtKB-SubCell"/>
</dbReference>
<keyword evidence="5" id="KW-0812">Transmembrane</keyword>
<evidence type="ECO:0000256" key="10">
    <source>
        <dbReference type="ARBA" id="ARBA00022989"/>
    </source>
</evidence>
<evidence type="ECO:0000256" key="6">
    <source>
        <dbReference type="ARBA" id="ARBA00022723"/>
    </source>
</evidence>
<evidence type="ECO:0000256" key="4">
    <source>
        <dbReference type="ARBA" id="ARBA00022679"/>
    </source>
</evidence>
<evidence type="ECO:0000256" key="5">
    <source>
        <dbReference type="ARBA" id="ARBA00022692"/>
    </source>
</evidence>
<keyword evidence="4" id="KW-0808">Transferase</keyword>
<keyword evidence="8" id="KW-0833">Ubl conjugation pathway</keyword>
<dbReference type="EC" id="2.3.2.27" evidence="3"/>
<keyword evidence="7 12" id="KW-0863">Zinc-finger</keyword>
<comment type="catalytic activity">
    <reaction evidence="1">
        <text>S-ubiquitinyl-[E2 ubiquitin-conjugating enzyme]-L-cysteine + [acceptor protein]-L-lysine = [E2 ubiquitin-conjugating enzyme]-L-cysteine + N(6)-ubiquitinyl-[acceptor protein]-L-lysine.</text>
        <dbReference type="EC" id="2.3.2.27"/>
    </reaction>
</comment>
<evidence type="ECO:0000256" key="7">
    <source>
        <dbReference type="ARBA" id="ARBA00022771"/>
    </source>
</evidence>
<evidence type="ECO:0000256" key="3">
    <source>
        <dbReference type="ARBA" id="ARBA00012483"/>
    </source>
</evidence>
<dbReference type="PROSITE" id="PS50089">
    <property type="entry name" value="ZF_RING_2"/>
    <property type="match status" value="1"/>
</dbReference>
<reference evidence="14" key="1">
    <citation type="submission" date="2020-07" db="EMBL/GenBank/DDBJ databases">
        <title>Ethylene signaling mediates host invasion by parasitic plants.</title>
        <authorList>
            <person name="Yoshida S."/>
        </authorList>
    </citation>
    <scope>NUCLEOTIDE SEQUENCE</scope>
    <source>
        <strain evidence="14">Okayama</strain>
    </source>
</reference>
<feature type="domain" description="RING-type" evidence="13">
    <location>
        <begin position="57"/>
        <end position="98"/>
    </location>
</feature>
<evidence type="ECO:0000256" key="11">
    <source>
        <dbReference type="ARBA" id="ARBA00023136"/>
    </source>
</evidence>
<keyword evidence="6" id="KW-0479">Metal-binding</keyword>
<evidence type="ECO:0000256" key="8">
    <source>
        <dbReference type="ARBA" id="ARBA00022786"/>
    </source>
</evidence>
<dbReference type="SUPFAM" id="SSF57850">
    <property type="entry name" value="RING/U-box"/>
    <property type="match status" value="1"/>
</dbReference>
<dbReference type="GO" id="GO:0016567">
    <property type="term" value="P:protein ubiquitination"/>
    <property type="evidence" value="ECO:0007669"/>
    <property type="project" value="TreeGrafter"/>
</dbReference>
<dbReference type="GO" id="GO:0061630">
    <property type="term" value="F:ubiquitin protein ligase activity"/>
    <property type="evidence" value="ECO:0007669"/>
    <property type="project" value="UniProtKB-EC"/>
</dbReference>
<dbReference type="EMBL" id="BMAC01000029">
    <property type="protein sequence ID" value="GFP81407.1"/>
    <property type="molecule type" value="Genomic_DNA"/>
</dbReference>
<dbReference type="Gene3D" id="3.30.40.10">
    <property type="entry name" value="Zinc/RING finger domain, C3HC4 (zinc finger)"/>
    <property type="match status" value="1"/>
</dbReference>
<dbReference type="Proteomes" id="UP000653305">
    <property type="component" value="Unassembled WGS sequence"/>
</dbReference>
<protein>
    <recommendedName>
        <fullName evidence="3">RING-type E3 ubiquitin transferase</fullName>
        <ecNumber evidence="3">2.3.2.27</ecNumber>
    </recommendedName>
</protein>
<keyword evidence="10" id="KW-1133">Transmembrane helix</keyword>
<proteinExistence type="predicted"/>
<accession>A0A830B2P8</accession>
<evidence type="ECO:0000259" key="13">
    <source>
        <dbReference type="PROSITE" id="PS50089"/>
    </source>
</evidence>
<dbReference type="OrthoDB" id="3824970at2759"/>
<evidence type="ECO:0000256" key="1">
    <source>
        <dbReference type="ARBA" id="ARBA00000900"/>
    </source>
</evidence>
<dbReference type="GO" id="GO:0008270">
    <property type="term" value="F:zinc ion binding"/>
    <property type="evidence" value="ECO:0007669"/>
    <property type="project" value="UniProtKB-KW"/>
</dbReference>
<evidence type="ECO:0000256" key="12">
    <source>
        <dbReference type="PROSITE-ProRule" id="PRU00175"/>
    </source>
</evidence>
<evidence type="ECO:0000313" key="15">
    <source>
        <dbReference type="Proteomes" id="UP000653305"/>
    </source>
</evidence>
<comment type="caution">
    <text evidence="14">The sequence shown here is derived from an EMBL/GenBank/DDBJ whole genome shotgun (WGS) entry which is preliminary data.</text>
</comment>
<dbReference type="InterPro" id="IPR001841">
    <property type="entry name" value="Znf_RING"/>
</dbReference>
<keyword evidence="15" id="KW-1185">Reference proteome</keyword>
<dbReference type="PANTHER" id="PTHR45977:SF4">
    <property type="entry name" value="RING-TYPE DOMAIN-CONTAINING PROTEIN"/>
    <property type="match status" value="1"/>
</dbReference>
<dbReference type="SMART" id="SM00184">
    <property type="entry name" value="RING"/>
    <property type="match status" value="1"/>
</dbReference>
<comment type="subcellular location">
    <subcellularLocation>
        <location evidence="2">Membrane</location>
        <topology evidence="2">Multi-pass membrane protein</topology>
    </subcellularLocation>
</comment>
<evidence type="ECO:0000256" key="2">
    <source>
        <dbReference type="ARBA" id="ARBA00004141"/>
    </source>
</evidence>
<evidence type="ECO:0000256" key="9">
    <source>
        <dbReference type="ARBA" id="ARBA00022833"/>
    </source>
</evidence>
<dbReference type="AlphaFoldDB" id="A0A830B2P8"/>